<protein>
    <recommendedName>
        <fullName evidence="3">DUF1275 domain-containing protein</fullName>
    </recommendedName>
</protein>
<reference evidence="2" key="1">
    <citation type="submission" date="2016-10" db="EMBL/GenBank/DDBJ databases">
        <title>Sequence of Gallionella enrichment culture.</title>
        <authorList>
            <person name="Poehlein A."/>
            <person name="Muehling M."/>
            <person name="Daniel R."/>
        </authorList>
    </citation>
    <scope>NUCLEOTIDE SEQUENCE</scope>
</reference>
<evidence type="ECO:0000313" key="2">
    <source>
        <dbReference type="EMBL" id="OIQ82258.1"/>
    </source>
</evidence>
<sequence>MAGNTQNLEHFDHRDLTLGLLAFASSATDVIAFLKLQQVFTSAMTGNTALLGLAIGRGHVFAAIHSLIALGGYVGGVALGALVHARDKQRELMLTLLAEAAFLGLFFVLWSQIGFPAEGIWLAILIACSAVGMGLQSVAARKINLDGIPTVVFTSTLTSIVMTLMHASVRGGNISIFNAKRQSLAFAIYASGAALTAALLWQGFNAATSIPLLAIFGALATQHRVSKTQGSDLAG</sequence>
<proteinExistence type="predicted"/>
<keyword evidence="1" id="KW-0472">Membrane</keyword>
<dbReference type="Pfam" id="PF06912">
    <property type="entry name" value="DUF1275"/>
    <property type="match status" value="1"/>
</dbReference>
<evidence type="ECO:0000256" key="1">
    <source>
        <dbReference type="SAM" id="Phobius"/>
    </source>
</evidence>
<organism evidence="2">
    <name type="scientific">mine drainage metagenome</name>
    <dbReference type="NCBI Taxonomy" id="410659"/>
    <lineage>
        <taxon>unclassified sequences</taxon>
        <taxon>metagenomes</taxon>
        <taxon>ecological metagenomes</taxon>
    </lineage>
</organism>
<feature type="transmembrane region" description="Helical" evidence="1">
    <location>
        <begin position="147"/>
        <end position="166"/>
    </location>
</feature>
<keyword evidence="1" id="KW-1133">Transmembrane helix</keyword>
<feature type="transmembrane region" description="Helical" evidence="1">
    <location>
        <begin position="119"/>
        <end position="140"/>
    </location>
</feature>
<keyword evidence="1" id="KW-0812">Transmembrane</keyword>
<comment type="caution">
    <text evidence="2">The sequence shown here is derived from an EMBL/GenBank/DDBJ whole genome shotgun (WGS) entry which is preliminary data.</text>
</comment>
<feature type="transmembrane region" description="Helical" evidence="1">
    <location>
        <begin position="60"/>
        <end position="82"/>
    </location>
</feature>
<accession>A0A1J5QG97</accession>
<evidence type="ECO:0008006" key="3">
    <source>
        <dbReference type="Google" id="ProtNLM"/>
    </source>
</evidence>
<dbReference type="AlphaFoldDB" id="A0A1J5QG97"/>
<dbReference type="InterPro" id="IPR010699">
    <property type="entry name" value="DUF1275"/>
</dbReference>
<gene>
    <name evidence="2" type="ORF">GALL_359530</name>
</gene>
<feature type="transmembrane region" description="Helical" evidence="1">
    <location>
        <begin position="186"/>
        <end position="219"/>
    </location>
</feature>
<dbReference type="PANTHER" id="PTHR37314">
    <property type="entry name" value="SLR0142 PROTEIN"/>
    <property type="match status" value="1"/>
</dbReference>
<dbReference type="EMBL" id="MLJW01000824">
    <property type="protein sequence ID" value="OIQ82258.1"/>
    <property type="molecule type" value="Genomic_DNA"/>
</dbReference>
<name>A0A1J5QG97_9ZZZZ</name>
<feature type="transmembrane region" description="Helical" evidence="1">
    <location>
        <begin position="20"/>
        <end position="40"/>
    </location>
</feature>
<feature type="transmembrane region" description="Helical" evidence="1">
    <location>
        <begin position="94"/>
        <end position="113"/>
    </location>
</feature>
<dbReference type="PANTHER" id="PTHR37314:SF4">
    <property type="entry name" value="UPF0700 TRANSMEMBRANE PROTEIN YOAK"/>
    <property type="match status" value="1"/>
</dbReference>